<evidence type="ECO:0000256" key="2">
    <source>
        <dbReference type="ARBA" id="ARBA00022844"/>
    </source>
</evidence>
<dbReference type="Proteomes" id="UP000099606">
    <property type="component" value="Segment"/>
</dbReference>
<comment type="subcellular location">
    <subcellularLocation>
        <location evidence="1">Virion</location>
    </subcellularLocation>
</comment>
<gene>
    <name evidence="4" type="primary">43L</name>
</gene>
<sequence>MAECEEQLVLNNISARALKMYFTSKISDIVDELVMKKHPPKKKSQVKKPETRIPVDLIKEDFVKKFKLENYNNGVLISLVNSLVENNYFSSDGKLTKEAEKELVLTEVEKKILSVIPSSSPLYIDISDVKTLSARLKKSANSFFFKDCIYTLEPEKIEDLINQLSKNKAIILDEKNSVKDSVYLLTDELLDILKTRLFRCPQVKDNFISKTRLYDYFTRVTKHDDFKIYVILKDKRIADLLGIETVKLGSFLYTKHSMLVNSISMHIDRYSKKFQEPFYENIAEFVKDNEKINVSKVIECLVVPSISLDKN</sequence>
<evidence type="ECO:0000313" key="4">
    <source>
        <dbReference type="EMBL" id="ABQ43518.1"/>
    </source>
</evidence>
<protein>
    <submittedName>
        <fullName evidence="4">DNA binding core protein</fullName>
    </submittedName>
</protein>
<dbReference type="Proteomes" id="UP000130031">
    <property type="component" value="Segment"/>
</dbReference>
<dbReference type="GO" id="GO:0044423">
    <property type="term" value="C:virion component"/>
    <property type="evidence" value="ECO:0007669"/>
    <property type="project" value="UniProtKB-KW"/>
</dbReference>
<name>A7XCG1_9POXV</name>
<dbReference type="InterPro" id="IPR004969">
    <property type="entry name" value="Poxvirus_I1"/>
</dbReference>
<accession>A7XCG1</accession>
<proteinExistence type="predicted"/>
<evidence type="ECO:0000313" key="7">
    <source>
        <dbReference type="Proteomes" id="UP000130031"/>
    </source>
</evidence>
<evidence type="ECO:0000256" key="1">
    <source>
        <dbReference type="ARBA" id="ARBA00004328"/>
    </source>
</evidence>
<keyword evidence="3" id="KW-0238">DNA-binding</keyword>
<keyword evidence="2" id="KW-0946">Virion</keyword>
<reference evidence="6 7" key="1">
    <citation type="journal article" date="2007" name="Virus Res.">
        <title>Comparative genetic analysis of genomic DNA sequences of two human isolates of Tanapox virus.</title>
        <authorList>
            <person name="Nazarian S.H."/>
            <person name="Barrett J.W."/>
            <person name="Frace A.M."/>
            <person name="Olsen-Rasmussen M."/>
            <person name="Khristova M."/>
            <person name="Shaban M."/>
            <person name="Neering S."/>
            <person name="Li Y."/>
            <person name="Damon I.K."/>
            <person name="Esposito J.J."/>
            <person name="Essani K."/>
            <person name="McFadden G."/>
        </authorList>
    </citation>
    <scope>NUCLEOTIDE SEQUENCE [LARGE SCALE GENOMIC DNA]</scope>
    <source>
        <strain evidence="4">TPV-Kenya</strain>
        <strain evidence="5">TPV-RoC</strain>
    </source>
</reference>
<organism evidence="4 7">
    <name type="scientific">Tanapox virus</name>
    <dbReference type="NCBI Taxonomy" id="99000"/>
    <lineage>
        <taxon>Viruses</taxon>
        <taxon>Varidnaviria</taxon>
        <taxon>Bamfordvirae</taxon>
        <taxon>Nucleocytoviricota</taxon>
        <taxon>Pokkesviricetes</taxon>
        <taxon>Chitovirales</taxon>
        <taxon>Poxviridae</taxon>
        <taxon>Chordopoxvirinae</taxon>
        <taxon>Yatapoxvirus</taxon>
        <taxon>Yatapoxvirus tanapox</taxon>
    </lineage>
</organism>
<dbReference type="EMBL" id="EF420157">
    <property type="protein sequence ID" value="ABQ43673.1"/>
    <property type="molecule type" value="Genomic_DNA"/>
</dbReference>
<dbReference type="Pfam" id="PF03289">
    <property type="entry name" value="Pox_I1"/>
    <property type="match status" value="1"/>
</dbReference>
<evidence type="ECO:0000313" key="6">
    <source>
        <dbReference type="Proteomes" id="UP000099606"/>
    </source>
</evidence>
<dbReference type="PIRSF" id="PIRSF015625">
    <property type="entry name" value="VAC_I1L"/>
    <property type="match status" value="1"/>
</dbReference>
<evidence type="ECO:0000313" key="5">
    <source>
        <dbReference type="EMBL" id="ABQ43673.1"/>
    </source>
</evidence>
<dbReference type="GO" id="GO:0003677">
    <property type="term" value="F:DNA binding"/>
    <property type="evidence" value="ECO:0007669"/>
    <property type="project" value="UniProtKB-KW"/>
</dbReference>
<evidence type="ECO:0000256" key="3">
    <source>
        <dbReference type="ARBA" id="ARBA00023125"/>
    </source>
</evidence>
<dbReference type="EMBL" id="EF420156">
    <property type="protein sequence ID" value="ABQ43518.1"/>
    <property type="molecule type" value="Genomic_DNA"/>
</dbReference>